<keyword evidence="3" id="KW-1185">Reference proteome</keyword>
<keyword evidence="1" id="KW-0812">Transmembrane</keyword>
<feature type="transmembrane region" description="Helical" evidence="1">
    <location>
        <begin position="123"/>
        <end position="142"/>
    </location>
</feature>
<feature type="transmembrane region" description="Helical" evidence="1">
    <location>
        <begin position="24"/>
        <end position="44"/>
    </location>
</feature>
<feature type="transmembrane region" description="Helical" evidence="1">
    <location>
        <begin position="310"/>
        <end position="330"/>
    </location>
</feature>
<keyword evidence="1" id="KW-0472">Membrane</keyword>
<feature type="transmembrane region" description="Helical" evidence="1">
    <location>
        <begin position="189"/>
        <end position="211"/>
    </location>
</feature>
<dbReference type="Pfam" id="PF05940">
    <property type="entry name" value="NnrS"/>
    <property type="match status" value="1"/>
</dbReference>
<feature type="transmembrane region" description="Helical" evidence="1">
    <location>
        <begin position="342"/>
        <end position="364"/>
    </location>
</feature>
<dbReference type="Proteomes" id="UP000305675">
    <property type="component" value="Unassembled WGS sequence"/>
</dbReference>
<dbReference type="InterPro" id="IPR010266">
    <property type="entry name" value="NnrS"/>
</dbReference>
<evidence type="ECO:0000313" key="3">
    <source>
        <dbReference type="Proteomes" id="UP000305675"/>
    </source>
</evidence>
<gene>
    <name evidence="2" type="ORF">FCL42_13065</name>
</gene>
<feature type="transmembrane region" description="Helical" evidence="1">
    <location>
        <begin position="64"/>
        <end position="86"/>
    </location>
</feature>
<feature type="transmembrane region" description="Helical" evidence="1">
    <location>
        <begin position="154"/>
        <end position="174"/>
    </location>
</feature>
<sequence>MLNIHEPNNVDNSVPLWRLGFRPFFLGGAIVATLWIPLWLWAWYSPQTLPLFSSEFWSPVVPLWWHPHEMLFGFGMAIVAGFLLTASQTWTNQPGLKGPALAILVGCWAIARILLLVPLALPLWLPALFDSAFLLLTALKLMTMVVKVKQWRNVALPLLLLFALGLNLLSYWALSERNLVLSFTIWQGMLMWMALLMSFMGGRVIPFFTAARLKLDKKPAWPWLDWSIFVVLALLAIQVLTEWLPSQLELGLLLYGGAAQLLRQSRWHAEKCAKEPLLWSLHLAYLMIPLALLGMALYHGDPLASRQFLHLLAVGAMGGMILAMIARVSLGHTGRNLYQGPNMAPAFISIFAAALIRGVLPTLAPEWTQLWHWLSGSLWSIAFGLFLFYYLPFLTSARVDGRPG</sequence>
<proteinExistence type="predicted"/>
<comment type="caution">
    <text evidence="2">The sequence shown here is derived from an EMBL/GenBank/DDBJ whole genome shotgun (WGS) entry which is preliminary data.</text>
</comment>
<protein>
    <submittedName>
        <fullName evidence="2">NnrS family protein</fullName>
    </submittedName>
</protein>
<keyword evidence="1" id="KW-1133">Transmembrane helix</keyword>
<accession>A0A4U1BN18</accession>
<evidence type="ECO:0000313" key="2">
    <source>
        <dbReference type="EMBL" id="TKB54327.1"/>
    </source>
</evidence>
<evidence type="ECO:0000256" key="1">
    <source>
        <dbReference type="SAM" id="Phobius"/>
    </source>
</evidence>
<dbReference type="EMBL" id="SWCJ01000009">
    <property type="protein sequence ID" value="TKB54327.1"/>
    <property type="molecule type" value="Genomic_DNA"/>
</dbReference>
<reference evidence="2 3" key="1">
    <citation type="submission" date="2019-04" db="EMBL/GenBank/DDBJ databases">
        <authorList>
            <person name="Hwang J.C."/>
        </authorList>
    </citation>
    <scope>NUCLEOTIDE SEQUENCE [LARGE SCALE GENOMIC DNA]</scope>
    <source>
        <strain evidence="2 3">IMCC35002</strain>
    </source>
</reference>
<organism evidence="2 3">
    <name type="scientific">Ferrimonas aestuarii</name>
    <dbReference type="NCBI Taxonomy" id="2569539"/>
    <lineage>
        <taxon>Bacteria</taxon>
        <taxon>Pseudomonadati</taxon>
        <taxon>Pseudomonadota</taxon>
        <taxon>Gammaproteobacteria</taxon>
        <taxon>Alteromonadales</taxon>
        <taxon>Ferrimonadaceae</taxon>
        <taxon>Ferrimonas</taxon>
    </lineage>
</organism>
<dbReference type="OrthoDB" id="9770040at2"/>
<feature type="transmembrane region" description="Helical" evidence="1">
    <location>
        <begin position="370"/>
        <end position="391"/>
    </location>
</feature>
<feature type="transmembrane region" description="Helical" evidence="1">
    <location>
        <begin position="277"/>
        <end position="298"/>
    </location>
</feature>
<dbReference type="RefSeq" id="WP_136863877.1">
    <property type="nucleotide sequence ID" value="NZ_SWCJ01000009.1"/>
</dbReference>
<name>A0A4U1BN18_9GAMM</name>
<dbReference type="AlphaFoldDB" id="A0A4U1BN18"/>
<feature type="transmembrane region" description="Helical" evidence="1">
    <location>
        <begin position="98"/>
        <end position="117"/>
    </location>
</feature>